<dbReference type="EnsemblPlants" id="Kaladp0045s0228.1.v1.1">
    <property type="protein sequence ID" value="Kaladp0045s0228.1.v1.1"/>
    <property type="gene ID" value="Kaladp0045s0228.v1.1"/>
</dbReference>
<dbReference type="FunFam" id="3.40.50.200:FF:000006">
    <property type="entry name" value="Subtilisin-like protease SBT1.5"/>
    <property type="match status" value="1"/>
</dbReference>
<dbReference type="InterPro" id="IPR010259">
    <property type="entry name" value="S8pro/Inhibitor_I9"/>
</dbReference>
<evidence type="ECO:0000256" key="1">
    <source>
        <dbReference type="ARBA" id="ARBA00011073"/>
    </source>
</evidence>
<dbReference type="GO" id="GO:0006508">
    <property type="term" value="P:proteolysis"/>
    <property type="evidence" value="ECO:0007669"/>
    <property type="project" value="UniProtKB-KW"/>
</dbReference>
<dbReference type="PROSITE" id="PS51892">
    <property type="entry name" value="SUBTILASE"/>
    <property type="match status" value="1"/>
</dbReference>
<evidence type="ECO:0000259" key="10">
    <source>
        <dbReference type="Pfam" id="PF17766"/>
    </source>
</evidence>
<evidence type="ECO:0000256" key="4">
    <source>
        <dbReference type="ARBA" id="ARBA00022801"/>
    </source>
</evidence>
<evidence type="ECO:0000313" key="11">
    <source>
        <dbReference type="EnsemblPlants" id="Kaladp0045s0228.1.v1.1"/>
    </source>
</evidence>
<keyword evidence="4 7" id="KW-0378">Hydrolase</keyword>
<evidence type="ECO:0008006" key="13">
    <source>
        <dbReference type="Google" id="ProtNLM"/>
    </source>
</evidence>
<comment type="similarity">
    <text evidence="1 7">Belongs to the peptidase S8 family.</text>
</comment>
<feature type="domain" description="Subtilisin-like protease fibronectin type-III" evidence="10">
    <location>
        <begin position="594"/>
        <end position="690"/>
    </location>
</feature>
<evidence type="ECO:0000259" key="9">
    <source>
        <dbReference type="Pfam" id="PF05922"/>
    </source>
</evidence>
<dbReference type="InterPro" id="IPR036852">
    <property type="entry name" value="Peptidase_S8/S53_dom_sf"/>
</dbReference>
<evidence type="ECO:0000259" key="8">
    <source>
        <dbReference type="Pfam" id="PF00082"/>
    </source>
</evidence>
<dbReference type="InterPro" id="IPR015500">
    <property type="entry name" value="Peptidase_S8_subtilisin-rel"/>
</dbReference>
<keyword evidence="5 7" id="KW-0720">Serine protease</keyword>
<keyword evidence="2 7" id="KW-0645">Protease</keyword>
<feature type="active site" description="Charge relay system" evidence="6 7">
    <location>
        <position position="100"/>
    </location>
</feature>
<evidence type="ECO:0000256" key="5">
    <source>
        <dbReference type="ARBA" id="ARBA00022825"/>
    </source>
</evidence>
<dbReference type="InterPro" id="IPR023828">
    <property type="entry name" value="Peptidase_S8_Ser-AS"/>
</dbReference>
<evidence type="ECO:0000256" key="3">
    <source>
        <dbReference type="ARBA" id="ARBA00022729"/>
    </source>
</evidence>
<dbReference type="PANTHER" id="PTHR10795">
    <property type="entry name" value="PROPROTEIN CONVERTASE SUBTILISIN/KEXIN"/>
    <property type="match status" value="1"/>
</dbReference>
<keyword evidence="12" id="KW-1185">Reference proteome</keyword>
<dbReference type="Pfam" id="PF05922">
    <property type="entry name" value="Inhibitor_I9"/>
    <property type="match status" value="1"/>
</dbReference>
<dbReference type="SUPFAM" id="SSF52743">
    <property type="entry name" value="Subtilisin-like"/>
    <property type="match status" value="1"/>
</dbReference>
<evidence type="ECO:0000256" key="7">
    <source>
        <dbReference type="PROSITE-ProRule" id="PRU01240"/>
    </source>
</evidence>
<dbReference type="Pfam" id="PF00082">
    <property type="entry name" value="Peptidase_S8"/>
    <property type="match status" value="1"/>
</dbReference>
<dbReference type="Pfam" id="PF17766">
    <property type="entry name" value="fn3_6"/>
    <property type="match status" value="1"/>
</dbReference>
<name>A0A7N0TT03_KALFE</name>
<dbReference type="InterPro" id="IPR041469">
    <property type="entry name" value="Subtilisin-like_FN3"/>
</dbReference>
<dbReference type="CDD" id="cd04852">
    <property type="entry name" value="Peptidases_S8_3"/>
    <property type="match status" value="1"/>
</dbReference>
<reference evidence="11" key="1">
    <citation type="submission" date="2021-01" db="UniProtKB">
        <authorList>
            <consortium name="EnsemblPlants"/>
        </authorList>
    </citation>
    <scope>IDENTIFICATION</scope>
</reference>
<feature type="domain" description="Inhibitor I9" evidence="9">
    <location>
        <begin position="29"/>
        <end position="71"/>
    </location>
</feature>
<organism evidence="11 12">
    <name type="scientific">Kalanchoe fedtschenkoi</name>
    <name type="common">Lavender scallops</name>
    <name type="synonym">South American air plant</name>
    <dbReference type="NCBI Taxonomy" id="63787"/>
    <lineage>
        <taxon>Eukaryota</taxon>
        <taxon>Viridiplantae</taxon>
        <taxon>Streptophyta</taxon>
        <taxon>Embryophyta</taxon>
        <taxon>Tracheophyta</taxon>
        <taxon>Spermatophyta</taxon>
        <taxon>Magnoliopsida</taxon>
        <taxon>eudicotyledons</taxon>
        <taxon>Gunneridae</taxon>
        <taxon>Pentapetalae</taxon>
        <taxon>Saxifragales</taxon>
        <taxon>Crassulaceae</taxon>
        <taxon>Kalanchoe</taxon>
    </lineage>
</organism>
<dbReference type="PROSITE" id="PS00138">
    <property type="entry name" value="SUBTILASE_SER"/>
    <property type="match status" value="1"/>
</dbReference>
<dbReference type="AlphaFoldDB" id="A0A7N0TT03"/>
<dbReference type="GO" id="GO:0004252">
    <property type="term" value="F:serine-type endopeptidase activity"/>
    <property type="evidence" value="ECO:0007669"/>
    <property type="project" value="UniProtKB-UniRule"/>
</dbReference>
<feature type="active site" description="Charge relay system" evidence="6 7">
    <location>
        <position position="488"/>
    </location>
</feature>
<feature type="domain" description="Peptidase S8/S53" evidence="8">
    <location>
        <begin position="92"/>
        <end position="537"/>
    </location>
</feature>
<dbReference type="Gramene" id="Kaladp0045s0228.1.v1.1">
    <property type="protein sequence ID" value="Kaladp0045s0228.1.v1.1"/>
    <property type="gene ID" value="Kaladp0045s0228.v1.1"/>
</dbReference>
<dbReference type="Gene3D" id="3.40.50.200">
    <property type="entry name" value="Peptidase S8/S53 domain"/>
    <property type="match status" value="1"/>
</dbReference>
<dbReference type="Gene3D" id="2.60.40.2310">
    <property type="match status" value="1"/>
</dbReference>
<sequence>MVLEYISRTVLSSFLLMNLFVFCSFDWNNLLRSYQRSFNGFAAKLTEVEARRLAGMDGVVSVFTSKKNKLHTTRSWDFMAFPQDVERSDLESDIIMGVLDTGIWPESASFNDRGFGPPPAKWKGICQSSENFTCNNKVIGAKAYNLDGRYDASPRDTMGHGSHTASTAAGNSVVGASLYNLGSGTARGGVPGARIAAYKICATSYCFDQDILAAFDDAIADGVDLISISVGFPLPRPFFQDSISIGSFHAMKNGILTSTSAGNTGPEQNSVCNFWPWSLTVAASTIDRKFVTALHLGNNATFEGVSINTFSPWNEPRDLIYAGDAPNTQKGFDTKLSRYCVIPDSLDSALVKDKIVFCDVINGGEAQLMAGAAGTVVQDRGLRDVALNFPLPASSLNVEDGAEVLSYLNSASKPTAMFGKTVTLADEEAPKVLSVSSRGPNPLTPDILKPDLTAPGVNILAAWSEAAPLSGVEGDRRQWPFNIASGTSMSCPHAAGAAAYVKSFHPTWSPAAIKSALMTTAFPMNVASSEDAEFGFGSGHINPSKAICPGLVYDAGVADYIRFLCGQNYNTSTLRLITGDNSSCSESNRDSVWDLNYPSFSLSTASPGTKVTRSFHRIVTNVGSAVSTYEAAVCGPSELKITVEPLVLKFDSLGQKSSFVLTVEASLNSSMLSGSLVWDDGVHQVRTPIVAHPFSHPVNDA</sequence>
<accession>A0A7N0TT03</accession>
<dbReference type="PRINTS" id="PR00723">
    <property type="entry name" value="SUBTILISIN"/>
</dbReference>
<dbReference type="Proteomes" id="UP000594263">
    <property type="component" value="Unplaced"/>
</dbReference>
<evidence type="ECO:0000256" key="2">
    <source>
        <dbReference type="ARBA" id="ARBA00022670"/>
    </source>
</evidence>
<evidence type="ECO:0000313" key="12">
    <source>
        <dbReference type="Proteomes" id="UP000594263"/>
    </source>
</evidence>
<dbReference type="InterPro" id="IPR037045">
    <property type="entry name" value="S8pro/Inhibitor_I9_sf"/>
</dbReference>
<dbReference type="Gene3D" id="3.50.30.30">
    <property type="match status" value="1"/>
</dbReference>
<dbReference type="Gene3D" id="3.30.70.80">
    <property type="entry name" value="Peptidase S8 propeptide/proteinase inhibitor I9"/>
    <property type="match status" value="1"/>
</dbReference>
<dbReference type="InterPro" id="IPR034197">
    <property type="entry name" value="Peptidases_S8_3"/>
</dbReference>
<dbReference type="InterPro" id="IPR045051">
    <property type="entry name" value="SBT"/>
</dbReference>
<evidence type="ECO:0000256" key="6">
    <source>
        <dbReference type="PIRSR" id="PIRSR615500-1"/>
    </source>
</evidence>
<keyword evidence="3" id="KW-0732">Signal</keyword>
<dbReference type="InterPro" id="IPR000209">
    <property type="entry name" value="Peptidase_S8/S53_dom"/>
</dbReference>
<feature type="active site" description="Charge relay system" evidence="6 7">
    <location>
        <position position="160"/>
    </location>
</feature>
<dbReference type="CDD" id="cd02120">
    <property type="entry name" value="PA_subtilisin_like"/>
    <property type="match status" value="1"/>
</dbReference>
<protein>
    <recommendedName>
        <fullName evidence="13">Cucumisin</fullName>
    </recommendedName>
</protein>
<proteinExistence type="inferred from homology"/>
<dbReference type="OMA" id="FKWNGTK"/>